<keyword evidence="7 8" id="KW-0472">Membrane</keyword>
<sequence>MSNEIDLGLEEREQEPFQEPPSYSGWQAAIARYFMFDYYHTGFRTEILAGLTTFMTMAYILVVNPLILSDAIFLNEPRDLFSELVIATAVSSAIGTLIMALLAKYPFALAPGMGINAFFAYSVVLGLGIDWRLALACVFVEGIIFILLTVTDIRRHLITAVPDVIKVATGVGIGLFLAYIGLSGAVETGGAGLIVADEVTKTSFGSFRQPATILATVGIFLTAFLMLRRIKGALLWGIIGTALLGWVFGVAAPPSGFLAAPVFPADLFGVAITGLAGLNAANFFDFLAALLVFLFVDMFDTIGTLAGVGKQAGYIGEDGELPRANQALTADAIATTAGAVLGTSSVTTYVESAAGISEGGRTGFTAVVVALLFVVALFLSPVFEAIPAFATAPALLIVGVLMMMSVVHIKWNDLTEAIPAFLTIFFIPLGFSIAEGLSAGLIAYPILKTFQGRSNEVPAVTWILALIFVTRYIFMTLRFG</sequence>
<dbReference type="AlphaFoldDB" id="A0A9E8ZD17"/>
<evidence type="ECO:0000256" key="10">
    <source>
        <dbReference type="SAM" id="Phobius"/>
    </source>
</evidence>
<keyword evidence="6 8" id="KW-1133">Transmembrane helix</keyword>
<evidence type="ECO:0000256" key="2">
    <source>
        <dbReference type="ARBA" id="ARBA00005697"/>
    </source>
</evidence>
<dbReference type="Proteomes" id="UP001163152">
    <property type="component" value="Chromosome"/>
</dbReference>
<name>A0A9E8ZD17_9CYAN</name>
<feature type="transmembrane region" description="Helical" evidence="10">
    <location>
        <begin position="47"/>
        <end position="68"/>
    </location>
</feature>
<keyword evidence="4 8" id="KW-1003">Cell membrane</keyword>
<feature type="transmembrane region" description="Helical" evidence="10">
    <location>
        <begin position="165"/>
        <end position="186"/>
    </location>
</feature>
<keyword evidence="12" id="KW-1185">Reference proteome</keyword>
<dbReference type="PIRSF" id="PIRSF005353">
    <property type="entry name" value="PbuG"/>
    <property type="match status" value="1"/>
</dbReference>
<dbReference type="PANTHER" id="PTHR43337">
    <property type="entry name" value="XANTHINE/URACIL PERMEASE C887.17-RELATED"/>
    <property type="match status" value="1"/>
</dbReference>
<gene>
    <name evidence="11" type="ORF">OXH18_02555</name>
</gene>
<evidence type="ECO:0000256" key="9">
    <source>
        <dbReference type="SAM" id="MobiDB-lite"/>
    </source>
</evidence>
<feature type="transmembrane region" description="Helical" evidence="10">
    <location>
        <begin position="421"/>
        <end position="447"/>
    </location>
</feature>
<organism evidence="11 12">
    <name type="scientific">Thermocoleostomius sinensis A174</name>
    <dbReference type="NCBI Taxonomy" id="2016057"/>
    <lineage>
        <taxon>Bacteria</taxon>
        <taxon>Bacillati</taxon>
        <taxon>Cyanobacteriota</taxon>
        <taxon>Cyanophyceae</taxon>
        <taxon>Oculatellales</taxon>
        <taxon>Oculatellaceae</taxon>
        <taxon>Thermocoleostomius</taxon>
    </lineage>
</organism>
<dbReference type="InterPro" id="IPR006043">
    <property type="entry name" value="NCS2"/>
</dbReference>
<evidence type="ECO:0000313" key="12">
    <source>
        <dbReference type="Proteomes" id="UP001163152"/>
    </source>
</evidence>
<dbReference type="KEGG" id="tsin:OXH18_02555"/>
<reference evidence="11" key="1">
    <citation type="submission" date="2022-12" db="EMBL/GenBank/DDBJ databases">
        <title>Polyphasic identification of a Novel Hot-Spring Cyanobacterium Ocullathermofonsia sinensis gen nov. sp. nov. and Genomic Insights on its Adaptations to the Thermal Habitat.</title>
        <authorList>
            <person name="Daroch M."/>
            <person name="Tang J."/>
            <person name="Jiang Y."/>
        </authorList>
    </citation>
    <scope>NUCLEOTIDE SEQUENCE</scope>
    <source>
        <strain evidence="11">PKUAC-SCTA174</strain>
    </source>
</reference>
<dbReference type="InterPro" id="IPR045018">
    <property type="entry name" value="Azg-like"/>
</dbReference>
<evidence type="ECO:0000313" key="11">
    <source>
        <dbReference type="EMBL" id="WAL60898.1"/>
    </source>
</evidence>
<evidence type="ECO:0000256" key="5">
    <source>
        <dbReference type="ARBA" id="ARBA00022692"/>
    </source>
</evidence>
<feature type="transmembrane region" description="Helical" evidence="10">
    <location>
        <begin position="389"/>
        <end position="409"/>
    </location>
</feature>
<dbReference type="GO" id="GO:0005345">
    <property type="term" value="F:purine nucleobase transmembrane transporter activity"/>
    <property type="evidence" value="ECO:0007669"/>
    <property type="project" value="TreeGrafter"/>
</dbReference>
<feature type="transmembrane region" description="Helical" evidence="10">
    <location>
        <begin position="234"/>
        <end position="252"/>
    </location>
</feature>
<feature type="transmembrane region" description="Helical" evidence="10">
    <location>
        <begin position="80"/>
        <end position="102"/>
    </location>
</feature>
<evidence type="ECO:0000256" key="8">
    <source>
        <dbReference type="PIRNR" id="PIRNR005353"/>
    </source>
</evidence>
<comment type="similarity">
    <text evidence="2 8">Belongs to the nucleobase:cation symporter-2 (NCS2) (TC 2.A.40) family. Azg-like subfamily.</text>
</comment>
<evidence type="ECO:0000256" key="7">
    <source>
        <dbReference type="ARBA" id="ARBA00023136"/>
    </source>
</evidence>
<dbReference type="RefSeq" id="WP_268610854.1">
    <property type="nucleotide sequence ID" value="NZ_CP113797.1"/>
</dbReference>
<keyword evidence="5 8" id="KW-0812">Transmembrane</keyword>
<proteinExistence type="inferred from homology"/>
<keyword evidence="3 8" id="KW-0813">Transport</keyword>
<evidence type="ECO:0000256" key="3">
    <source>
        <dbReference type="ARBA" id="ARBA00022448"/>
    </source>
</evidence>
<dbReference type="EMBL" id="CP113797">
    <property type="protein sequence ID" value="WAL60898.1"/>
    <property type="molecule type" value="Genomic_DNA"/>
</dbReference>
<comment type="subcellular location">
    <subcellularLocation>
        <location evidence="1 8">Cell membrane</location>
        <topology evidence="1 8">Multi-pass membrane protein</topology>
    </subcellularLocation>
</comment>
<accession>A0A9E8ZD17</accession>
<dbReference type="GO" id="GO:0005886">
    <property type="term" value="C:plasma membrane"/>
    <property type="evidence" value="ECO:0007669"/>
    <property type="project" value="UniProtKB-SubCell"/>
</dbReference>
<feature type="region of interest" description="Disordered" evidence="9">
    <location>
        <begin position="1"/>
        <end position="21"/>
    </location>
</feature>
<feature type="transmembrane region" description="Helical" evidence="10">
    <location>
        <begin position="459"/>
        <end position="477"/>
    </location>
</feature>
<evidence type="ECO:0000256" key="4">
    <source>
        <dbReference type="ARBA" id="ARBA00022475"/>
    </source>
</evidence>
<feature type="transmembrane region" description="Helical" evidence="10">
    <location>
        <begin position="364"/>
        <end position="383"/>
    </location>
</feature>
<dbReference type="InterPro" id="IPR026033">
    <property type="entry name" value="Azg-like_bact_archaea"/>
</dbReference>
<dbReference type="Pfam" id="PF00860">
    <property type="entry name" value="Xan_ur_permease"/>
    <property type="match status" value="1"/>
</dbReference>
<protein>
    <submittedName>
        <fullName evidence="11">NCS2 family permease</fullName>
    </submittedName>
</protein>
<dbReference type="PANTHER" id="PTHR43337:SF1">
    <property type="entry name" value="XANTHINE_URACIL PERMEASE C887.17-RELATED"/>
    <property type="match status" value="1"/>
</dbReference>
<evidence type="ECO:0000256" key="1">
    <source>
        <dbReference type="ARBA" id="ARBA00004651"/>
    </source>
</evidence>
<feature type="transmembrane region" description="Helical" evidence="10">
    <location>
        <begin position="206"/>
        <end position="227"/>
    </location>
</feature>
<evidence type="ECO:0000256" key="6">
    <source>
        <dbReference type="ARBA" id="ARBA00022989"/>
    </source>
</evidence>
<feature type="transmembrane region" description="Helical" evidence="10">
    <location>
        <begin position="133"/>
        <end position="153"/>
    </location>
</feature>